<proteinExistence type="predicted"/>
<keyword evidence="3" id="KW-1185">Reference proteome</keyword>
<dbReference type="EMBL" id="CP000482">
    <property type="protein sequence ID" value="ABK98510.1"/>
    <property type="molecule type" value="Genomic_DNA"/>
</dbReference>
<dbReference type="AlphaFoldDB" id="A1AME0"/>
<dbReference type="HOGENOM" id="CLU_2024508_0_0_7"/>
<evidence type="ECO:0000256" key="1">
    <source>
        <dbReference type="SAM" id="MobiDB-lite"/>
    </source>
</evidence>
<evidence type="ECO:0000313" key="3">
    <source>
        <dbReference type="Proteomes" id="UP000006732"/>
    </source>
</evidence>
<feature type="region of interest" description="Disordered" evidence="1">
    <location>
        <begin position="1"/>
        <end position="25"/>
    </location>
</feature>
<protein>
    <submittedName>
        <fullName evidence="2">Uncharacterized protein</fullName>
    </submittedName>
</protein>
<gene>
    <name evidence="2" type="ordered locus">Ppro_0881</name>
</gene>
<dbReference type="Proteomes" id="UP000006732">
    <property type="component" value="Chromosome"/>
</dbReference>
<name>A1AME0_PELPD</name>
<dbReference type="KEGG" id="ppd:Ppro_0881"/>
<reference evidence="2 3" key="1">
    <citation type="submission" date="2006-10" db="EMBL/GenBank/DDBJ databases">
        <title>Complete sequence of chromosome of Pelobacter propionicus DSM 2379.</title>
        <authorList>
            <consortium name="US DOE Joint Genome Institute"/>
            <person name="Copeland A."/>
            <person name="Lucas S."/>
            <person name="Lapidus A."/>
            <person name="Barry K."/>
            <person name="Detter J.C."/>
            <person name="Glavina del Rio T."/>
            <person name="Hammon N."/>
            <person name="Israni S."/>
            <person name="Dalin E."/>
            <person name="Tice H."/>
            <person name="Pitluck S."/>
            <person name="Saunders E."/>
            <person name="Brettin T."/>
            <person name="Bruce D."/>
            <person name="Han C."/>
            <person name="Tapia R."/>
            <person name="Schmutz J."/>
            <person name="Larimer F."/>
            <person name="Land M."/>
            <person name="Hauser L."/>
            <person name="Kyrpides N."/>
            <person name="Kim E."/>
            <person name="Lovley D."/>
            <person name="Richardson P."/>
        </authorList>
    </citation>
    <scope>NUCLEOTIDE SEQUENCE [LARGE SCALE GENOMIC DNA]</scope>
    <source>
        <strain evidence="3">DSM 2379 / NBRC 103807 / OttBd1</strain>
    </source>
</reference>
<sequence length="122" mass="13330">MLTTGGDVIHPHHPRSPPTQKRGVAHRRPSFYLPQGILCHFPAHKPIARADRANFRANNRKPAAHTPVTQGEPCPAKRVSTLLARLGEKSSVTLHNRTPLALRAGNPAPVMLRNSHDNGKAL</sequence>
<evidence type="ECO:0000313" key="2">
    <source>
        <dbReference type="EMBL" id="ABK98510.1"/>
    </source>
</evidence>
<organism evidence="2 3">
    <name type="scientific">Pelobacter propionicus (strain DSM 2379 / NBRC 103807 / OttBd1)</name>
    <dbReference type="NCBI Taxonomy" id="338966"/>
    <lineage>
        <taxon>Bacteria</taxon>
        <taxon>Pseudomonadati</taxon>
        <taxon>Thermodesulfobacteriota</taxon>
        <taxon>Desulfuromonadia</taxon>
        <taxon>Desulfuromonadales</taxon>
        <taxon>Desulfuromonadaceae</taxon>
        <taxon>Pelobacter</taxon>
    </lineage>
</organism>
<accession>A1AME0</accession>